<proteinExistence type="predicted"/>
<dbReference type="HOGENOM" id="CLU_051668_0_0_6"/>
<keyword evidence="2" id="KW-0548">Nucleotidyltransferase</keyword>
<dbReference type="InterPro" id="IPR048445">
    <property type="entry name" value="DncV-like_NTFase"/>
</dbReference>
<evidence type="ECO:0000256" key="11">
    <source>
        <dbReference type="ARBA" id="ARBA00048304"/>
    </source>
</evidence>
<feature type="domain" description="Cyclic GMP-AMP synthase C-terminal" evidence="13">
    <location>
        <begin position="238"/>
        <end position="369"/>
    </location>
</feature>
<reference evidence="14 15" key="1">
    <citation type="submission" date="2011-06" db="EMBL/GenBank/DDBJ databases">
        <title>Genomic sequence of Methylobacter tundripaludum SV96.</title>
        <authorList>
            <consortium name="US DOE Joint Genome Institute"/>
            <person name="Lucas S."/>
            <person name="Han J."/>
            <person name="Lapidus A."/>
            <person name="Cheng J.-F."/>
            <person name="Goodwin L."/>
            <person name="Pitluck S."/>
            <person name="Held B."/>
            <person name="Detter J.C."/>
            <person name="Han C."/>
            <person name="Tapia R."/>
            <person name="Land M."/>
            <person name="Hauser L."/>
            <person name="Kyrpides N."/>
            <person name="Ivanova N."/>
            <person name="Ovchinnikova G."/>
            <person name="Pagani I."/>
            <person name="Klotz M.G."/>
            <person name="Dispirito A.A."/>
            <person name="Murrell J.C."/>
            <person name="Dunfield P."/>
            <person name="Kalyuzhnaya M.G."/>
            <person name="Svenning M."/>
            <person name="Trotsenko Y.A."/>
            <person name="Stein L.Y."/>
            <person name="Woyke T."/>
        </authorList>
    </citation>
    <scope>NUCLEOTIDE SEQUENCE [LARGE SCALE GENOMIC DNA]</scope>
    <source>
        <strain evidence="15">ATCC BAA-1195 / DSM 17260 / SV96</strain>
    </source>
</reference>
<name>G3IS85_METTV</name>
<evidence type="ECO:0000256" key="4">
    <source>
        <dbReference type="ARBA" id="ARBA00022741"/>
    </source>
</evidence>
<dbReference type="InterPro" id="IPR048446">
    <property type="entry name" value="DncV_C"/>
</dbReference>
<dbReference type="Proteomes" id="UP000004664">
    <property type="component" value="Unassembled WGS sequence"/>
</dbReference>
<gene>
    <name evidence="14" type="ORF">Mettu_2719</name>
</gene>
<sequence length="396" mass="44975">MTKLKYDASKLLYARSENDRLIHQLEIEDDERATLLETRKKARSAIRKAFNESKAVLEEDFKKQSSLKGIHAAFREVSPAFWPQGSFSYGTLNNPAFSPPQQLDIDDGVYLPMDLFEDNPIYSKGVFFQIVDSALKQLVAENQGWKFDDSKPTCARIIVSSRIHLDFPLYAVPIERFKELKEAALSTSFAAMDSAYALEAIKLDPNEIYLARRDKEHWIKSDPKKIKLWFDREKEAHGDRLVRVCRYLKAWRDFTWEKGGPTSITLMACAASVFDNSNGFNRDCEALFAVAKKLPELFSGEIKNPAESEETLYPRELTQEVIVDIVNKAEIFRDTLTEALIHAENSQEVVDLFIRSLGSRIPNDSTYITPISSISAALNTPIRKQPAPIVKNLKSG</sequence>
<dbReference type="OrthoDB" id="6402963at2"/>
<evidence type="ECO:0000259" key="13">
    <source>
        <dbReference type="Pfam" id="PF21713"/>
    </source>
</evidence>
<dbReference type="GO" id="GO:0005525">
    <property type="term" value="F:GTP binding"/>
    <property type="evidence" value="ECO:0007669"/>
    <property type="project" value="UniProtKB-KW"/>
</dbReference>
<evidence type="ECO:0000313" key="14">
    <source>
        <dbReference type="EMBL" id="EGW23853.1"/>
    </source>
</evidence>
<evidence type="ECO:0000256" key="10">
    <source>
        <dbReference type="ARBA" id="ARBA00044145"/>
    </source>
</evidence>
<evidence type="ECO:0000256" key="8">
    <source>
        <dbReference type="ARBA" id="ARBA00023118"/>
    </source>
</evidence>
<organism evidence="14 15">
    <name type="scientific">Methylobacter tundripaludum (strain ATCC BAA-1195 / DSM 17260 / SV96)</name>
    <dbReference type="NCBI Taxonomy" id="697282"/>
    <lineage>
        <taxon>Bacteria</taxon>
        <taxon>Pseudomonadati</taxon>
        <taxon>Pseudomonadota</taxon>
        <taxon>Gammaproteobacteria</taxon>
        <taxon>Methylococcales</taxon>
        <taxon>Methylococcaceae</taxon>
        <taxon>Methylobacter</taxon>
    </lineage>
</organism>
<protein>
    <recommendedName>
        <fullName evidence="10">Cyclic GMP-AMP synthase</fullName>
    </recommendedName>
</protein>
<feature type="domain" description="Cyclic GMP-AMP synthase DncV-like nucleotidyltransferase" evidence="12">
    <location>
        <begin position="79"/>
        <end position="170"/>
    </location>
</feature>
<dbReference type="GO" id="GO:0005524">
    <property type="term" value="F:ATP binding"/>
    <property type="evidence" value="ECO:0007669"/>
    <property type="project" value="UniProtKB-KW"/>
</dbReference>
<accession>G3IS85</accession>
<keyword evidence="5" id="KW-0067">ATP-binding</keyword>
<dbReference type="InterPro" id="IPR047805">
    <property type="entry name" value="GAMP_synthase"/>
</dbReference>
<keyword evidence="4" id="KW-0547">Nucleotide-binding</keyword>
<evidence type="ECO:0000256" key="1">
    <source>
        <dbReference type="ARBA" id="ARBA00022679"/>
    </source>
</evidence>
<keyword evidence="9" id="KW-0342">GTP-binding</keyword>
<dbReference type="Pfam" id="PF21713">
    <property type="entry name" value="DncV_C"/>
    <property type="match status" value="1"/>
</dbReference>
<dbReference type="eggNOG" id="ENOG502Z9WZ">
    <property type="taxonomic scope" value="Bacteria"/>
</dbReference>
<dbReference type="NCBIfam" id="NF041078">
    <property type="entry name" value="cGAS"/>
    <property type="match status" value="1"/>
</dbReference>
<evidence type="ECO:0000313" key="15">
    <source>
        <dbReference type="Proteomes" id="UP000004664"/>
    </source>
</evidence>
<keyword evidence="3" id="KW-0479">Metal-binding</keyword>
<dbReference type="GO" id="GO:0009117">
    <property type="term" value="P:nucleotide metabolic process"/>
    <property type="evidence" value="ECO:0007669"/>
    <property type="project" value="UniProtKB-KW"/>
</dbReference>
<dbReference type="STRING" id="697282.Mettu_2719"/>
<keyword evidence="6" id="KW-0460">Magnesium</keyword>
<evidence type="ECO:0000259" key="12">
    <source>
        <dbReference type="Pfam" id="PF21654"/>
    </source>
</evidence>
<comment type="catalytic activity">
    <reaction evidence="11">
        <text>GTP + ATP = 3',3'-cGAMP + 2 diphosphate</text>
        <dbReference type="Rhea" id="RHEA:35647"/>
        <dbReference type="ChEBI" id="CHEBI:30616"/>
        <dbReference type="ChEBI" id="CHEBI:33019"/>
        <dbReference type="ChEBI" id="CHEBI:37565"/>
        <dbReference type="ChEBI" id="CHEBI:71501"/>
    </reaction>
    <physiologicalReaction direction="left-to-right" evidence="11">
        <dbReference type="Rhea" id="RHEA:35648"/>
    </physiologicalReaction>
</comment>
<evidence type="ECO:0000256" key="2">
    <source>
        <dbReference type="ARBA" id="ARBA00022695"/>
    </source>
</evidence>
<evidence type="ECO:0000256" key="9">
    <source>
        <dbReference type="ARBA" id="ARBA00023134"/>
    </source>
</evidence>
<evidence type="ECO:0000256" key="3">
    <source>
        <dbReference type="ARBA" id="ARBA00022723"/>
    </source>
</evidence>
<evidence type="ECO:0000256" key="6">
    <source>
        <dbReference type="ARBA" id="ARBA00022842"/>
    </source>
</evidence>
<keyword evidence="7" id="KW-0546">Nucleotide metabolism</keyword>
<keyword evidence="1" id="KW-0808">Transferase</keyword>
<dbReference type="GO" id="GO:0046872">
    <property type="term" value="F:metal ion binding"/>
    <property type="evidence" value="ECO:0007669"/>
    <property type="project" value="UniProtKB-KW"/>
</dbReference>
<dbReference type="GO" id="GO:0140701">
    <property type="term" value="F:3',3'-cyclic GMP-AMP synthase activity"/>
    <property type="evidence" value="ECO:0007669"/>
    <property type="project" value="InterPro"/>
</dbReference>
<dbReference type="Pfam" id="PF21654">
    <property type="entry name" value="DncV-like_NTFase"/>
    <property type="match status" value="1"/>
</dbReference>
<evidence type="ECO:0000256" key="7">
    <source>
        <dbReference type="ARBA" id="ARBA00023080"/>
    </source>
</evidence>
<dbReference type="RefSeq" id="WP_006892173.1">
    <property type="nucleotide sequence ID" value="NZ_JH109152.1"/>
</dbReference>
<keyword evidence="8" id="KW-0051">Antiviral defense</keyword>
<evidence type="ECO:0000256" key="5">
    <source>
        <dbReference type="ARBA" id="ARBA00022840"/>
    </source>
</evidence>
<dbReference type="EMBL" id="JH109152">
    <property type="protein sequence ID" value="EGW23853.1"/>
    <property type="molecule type" value="Genomic_DNA"/>
</dbReference>
<keyword evidence="15" id="KW-1185">Reference proteome</keyword>
<dbReference type="GO" id="GO:0051607">
    <property type="term" value="P:defense response to virus"/>
    <property type="evidence" value="ECO:0007669"/>
    <property type="project" value="UniProtKB-KW"/>
</dbReference>
<dbReference type="AlphaFoldDB" id="G3IS85"/>